<dbReference type="Proteomes" id="UP001318860">
    <property type="component" value="Unassembled WGS sequence"/>
</dbReference>
<reference evidence="1 2" key="1">
    <citation type="journal article" date="2021" name="Comput. Struct. Biotechnol. J.">
        <title>De novo genome assembly of the potent medicinal plant Rehmannia glutinosa using nanopore technology.</title>
        <authorList>
            <person name="Ma L."/>
            <person name="Dong C."/>
            <person name="Song C."/>
            <person name="Wang X."/>
            <person name="Zheng X."/>
            <person name="Niu Y."/>
            <person name="Chen S."/>
            <person name="Feng W."/>
        </authorList>
    </citation>
    <scope>NUCLEOTIDE SEQUENCE [LARGE SCALE GENOMIC DNA]</scope>
    <source>
        <strain evidence="1">DH-2019</strain>
    </source>
</reference>
<protein>
    <submittedName>
        <fullName evidence="1">Uncharacterized protein</fullName>
    </submittedName>
</protein>
<dbReference type="EMBL" id="JABTTQ020000010">
    <property type="protein sequence ID" value="KAK6148299.1"/>
    <property type="molecule type" value="Genomic_DNA"/>
</dbReference>
<proteinExistence type="predicted"/>
<gene>
    <name evidence="1" type="ORF">DH2020_019211</name>
</gene>
<accession>A0ABR0WMI1</accession>
<dbReference type="PANTHER" id="PTHR34665">
    <property type="entry name" value="DUF3741 DOMAIN-CONTAINING PROTEIN"/>
    <property type="match status" value="1"/>
</dbReference>
<organism evidence="1 2">
    <name type="scientific">Rehmannia glutinosa</name>
    <name type="common">Chinese foxglove</name>
    <dbReference type="NCBI Taxonomy" id="99300"/>
    <lineage>
        <taxon>Eukaryota</taxon>
        <taxon>Viridiplantae</taxon>
        <taxon>Streptophyta</taxon>
        <taxon>Embryophyta</taxon>
        <taxon>Tracheophyta</taxon>
        <taxon>Spermatophyta</taxon>
        <taxon>Magnoliopsida</taxon>
        <taxon>eudicotyledons</taxon>
        <taxon>Gunneridae</taxon>
        <taxon>Pentapetalae</taxon>
        <taxon>asterids</taxon>
        <taxon>lamiids</taxon>
        <taxon>Lamiales</taxon>
        <taxon>Orobanchaceae</taxon>
        <taxon>Rehmannieae</taxon>
        <taxon>Rehmannia</taxon>
    </lineage>
</organism>
<name>A0ABR0WMI1_REHGL</name>
<dbReference type="PANTHER" id="PTHR34665:SF1">
    <property type="entry name" value="OS02G0595200 PROTEIN"/>
    <property type="match status" value="1"/>
</dbReference>
<comment type="caution">
    <text evidence="1">The sequence shown here is derived from an EMBL/GenBank/DDBJ whole genome shotgun (WGS) entry which is preliminary data.</text>
</comment>
<evidence type="ECO:0000313" key="2">
    <source>
        <dbReference type="Proteomes" id="UP001318860"/>
    </source>
</evidence>
<keyword evidence="2" id="KW-1185">Reference proteome</keyword>
<evidence type="ECO:0000313" key="1">
    <source>
        <dbReference type="EMBL" id="KAK6148299.1"/>
    </source>
</evidence>
<sequence length="148" mass="17891">MAWPFNHSRHQQQQPQFDAHKAIFQGKPTRFKIAMTISTKNDQCGMSWDLHTSLWDSYEIVSCQRSWRRVWAWTIRFRRKQSVKRRKESKNSLRSLFNRMSSKRFLEEDLPSDGEFLVSQIYLSNCITRYSILTQATKNFIRNFLRHQ</sequence>